<protein>
    <recommendedName>
        <fullName evidence="4">Small ribosomal subunit protein uS14c</fullName>
    </recommendedName>
</protein>
<dbReference type="GO" id="GO:0005737">
    <property type="term" value="C:cytoplasm"/>
    <property type="evidence" value="ECO:0007669"/>
    <property type="project" value="UniProtKB-ARBA"/>
</dbReference>
<evidence type="ECO:0000256" key="2">
    <source>
        <dbReference type="ARBA" id="ARBA00022980"/>
    </source>
</evidence>
<evidence type="ECO:0000256" key="3">
    <source>
        <dbReference type="ARBA" id="ARBA00023274"/>
    </source>
</evidence>
<dbReference type="AlphaFoldDB" id="A0A142BYA5"/>
<evidence type="ECO:0000256" key="4">
    <source>
        <dbReference type="ARBA" id="ARBA00035247"/>
    </source>
</evidence>
<dbReference type="FunFam" id="1.10.287.1480:FF:000001">
    <property type="entry name" value="30S ribosomal protein S14"/>
    <property type="match status" value="1"/>
</dbReference>
<dbReference type="PROSITE" id="PS00527">
    <property type="entry name" value="RIBOSOMAL_S14"/>
    <property type="match status" value="1"/>
</dbReference>
<proteinExistence type="inferred from homology"/>
<keyword evidence="3" id="KW-0687">Ribonucleoprotein</keyword>
<dbReference type="InterPro" id="IPR023036">
    <property type="entry name" value="Ribosomal_uS14_bac/plastid"/>
</dbReference>
<dbReference type="PANTHER" id="PTHR19836:SF19">
    <property type="entry name" value="SMALL RIBOSOMAL SUBUNIT PROTEIN US14M"/>
    <property type="match status" value="1"/>
</dbReference>
<keyword evidence="2 5" id="KW-0689">Ribosomal protein</keyword>
<reference evidence="5" key="1">
    <citation type="journal article" date="2016" name="PLoS ONE">
        <title>Distinctive Architecture of the Chloroplast Genome in the Chlorodendrophycean Green Algae Scherffelia dubia and Tetraselmis sp. CCMP 881.</title>
        <authorList>
            <person name="Turmel M."/>
            <person name="de Cambiaire J.C."/>
            <person name="Otis C."/>
            <person name="Lemieux C."/>
        </authorList>
    </citation>
    <scope>NUCLEOTIDE SEQUENCE</scope>
</reference>
<organism evidence="5">
    <name type="scientific">Scherffelia dubia</name>
    <name type="common">Green alga</name>
    <name type="synonym">Chlamydomonas dubia</name>
    <dbReference type="NCBI Taxonomy" id="3190"/>
    <lineage>
        <taxon>Eukaryota</taxon>
        <taxon>Viridiplantae</taxon>
        <taxon>Chlorophyta</taxon>
        <taxon>core chlorophytes</taxon>
        <taxon>Chlorodendrophyceae</taxon>
        <taxon>Chlorodendrales</taxon>
        <taxon>Chlorodendraceae</taxon>
        <taxon>Scherffelia</taxon>
    </lineage>
</organism>
<dbReference type="GeneID" id="27210006"/>
<evidence type="ECO:0000313" key="5">
    <source>
        <dbReference type="EMBL" id="AMP43397.1"/>
    </source>
</evidence>
<dbReference type="InterPro" id="IPR018271">
    <property type="entry name" value="Ribosomal_uS14_CS"/>
</dbReference>
<gene>
    <name evidence="5" type="primary">rps14</name>
</gene>
<dbReference type="GO" id="GO:0015935">
    <property type="term" value="C:small ribosomal subunit"/>
    <property type="evidence" value="ECO:0007669"/>
    <property type="project" value="TreeGrafter"/>
</dbReference>
<geneLocation type="plastid" evidence="5"/>
<dbReference type="NCBIfam" id="NF006477">
    <property type="entry name" value="PRK08881.1"/>
    <property type="match status" value="1"/>
</dbReference>
<evidence type="ECO:0000256" key="1">
    <source>
        <dbReference type="ARBA" id="ARBA00009083"/>
    </source>
</evidence>
<dbReference type="GO" id="GO:0006412">
    <property type="term" value="P:translation"/>
    <property type="evidence" value="ECO:0007669"/>
    <property type="project" value="InterPro"/>
</dbReference>
<sequence length="100" mass="11954">MAKKGMIEREKKRQRLVLKYSEKRNKLKQEFKETEFLEKKIEISRKLQKFPKNSSVTRLHNRCIITGRPKGYLRDFALSRHCLREMAHQGLLPGVKKASW</sequence>
<dbReference type="PANTHER" id="PTHR19836">
    <property type="entry name" value="30S RIBOSOMAL PROTEIN S14"/>
    <property type="match status" value="1"/>
</dbReference>
<dbReference type="InterPro" id="IPR001209">
    <property type="entry name" value="Ribosomal_uS14"/>
</dbReference>
<accession>A0A142BYA5</accession>
<keyword evidence="5" id="KW-0934">Plastid</keyword>
<comment type="similarity">
    <text evidence="1">Belongs to the universal ribosomal protein uS14 family.</text>
</comment>
<dbReference type="HAMAP" id="MF_00537">
    <property type="entry name" value="Ribosomal_uS14_1"/>
    <property type="match status" value="1"/>
</dbReference>
<dbReference type="EMBL" id="KU167098">
    <property type="protein sequence ID" value="AMP43397.1"/>
    <property type="molecule type" value="Genomic_DNA"/>
</dbReference>
<dbReference type="SUPFAM" id="SSF57716">
    <property type="entry name" value="Glucocorticoid receptor-like (DNA-binding domain)"/>
    <property type="match status" value="1"/>
</dbReference>
<name>A0A142BYA5_SCHDU</name>
<dbReference type="RefSeq" id="YP_009241490.1">
    <property type="nucleotide sequence ID" value="NC_029807.1"/>
</dbReference>
<dbReference type="GO" id="GO:0003735">
    <property type="term" value="F:structural constituent of ribosome"/>
    <property type="evidence" value="ECO:0007669"/>
    <property type="project" value="InterPro"/>
</dbReference>
<dbReference type="Gene3D" id="1.10.287.1480">
    <property type="match status" value="1"/>
</dbReference>
<dbReference type="Pfam" id="PF00253">
    <property type="entry name" value="Ribosomal_S14"/>
    <property type="match status" value="1"/>
</dbReference>